<feature type="region of interest" description="Disordered" evidence="1">
    <location>
        <begin position="1"/>
        <end position="77"/>
    </location>
</feature>
<comment type="caution">
    <text evidence="2">The sequence shown here is derived from an EMBL/GenBank/DDBJ whole genome shotgun (WGS) entry which is preliminary data.</text>
</comment>
<dbReference type="AlphaFoldDB" id="A0A9W9NDV7"/>
<name>A0A9W9NDV7_9EURO</name>
<evidence type="ECO:0000256" key="1">
    <source>
        <dbReference type="SAM" id="MobiDB-lite"/>
    </source>
</evidence>
<dbReference type="RefSeq" id="XP_058325899.1">
    <property type="nucleotide sequence ID" value="XM_058479331.1"/>
</dbReference>
<gene>
    <name evidence="2" type="ORF">N7468_010036</name>
</gene>
<dbReference type="Proteomes" id="UP001150941">
    <property type="component" value="Unassembled WGS sequence"/>
</dbReference>
<accession>A0A9W9NDV7</accession>
<evidence type="ECO:0000313" key="3">
    <source>
        <dbReference type="Proteomes" id="UP001150941"/>
    </source>
</evidence>
<dbReference type="OrthoDB" id="3437960at2759"/>
<feature type="compositionally biased region" description="Low complexity" evidence="1">
    <location>
        <begin position="18"/>
        <end position="39"/>
    </location>
</feature>
<keyword evidence="3" id="KW-1185">Reference proteome</keyword>
<organism evidence="2 3">
    <name type="scientific">Penicillium chermesinum</name>
    <dbReference type="NCBI Taxonomy" id="63820"/>
    <lineage>
        <taxon>Eukaryota</taxon>
        <taxon>Fungi</taxon>
        <taxon>Dikarya</taxon>
        <taxon>Ascomycota</taxon>
        <taxon>Pezizomycotina</taxon>
        <taxon>Eurotiomycetes</taxon>
        <taxon>Eurotiomycetidae</taxon>
        <taxon>Eurotiales</taxon>
        <taxon>Aspergillaceae</taxon>
        <taxon>Penicillium</taxon>
    </lineage>
</organism>
<proteinExistence type="predicted"/>
<protein>
    <submittedName>
        <fullName evidence="2">Zinc finger C2H2</fullName>
    </submittedName>
</protein>
<reference evidence="2" key="2">
    <citation type="journal article" date="2023" name="IMA Fungus">
        <title>Comparative genomic study of the Penicillium genus elucidates a diverse pangenome and 15 lateral gene transfer events.</title>
        <authorList>
            <person name="Petersen C."/>
            <person name="Sorensen T."/>
            <person name="Nielsen M.R."/>
            <person name="Sondergaard T.E."/>
            <person name="Sorensen J.L."/>
            <person name="Fitzpatrick D.A."/>
            <person name="Frisvad J.C."/>
            <person name="Nielsen K.L."/>
        </authorList>
    </citation>
    <scope>NUCLEOTIDE SEQUENCE</scope>
    <source>
        <strain evidence="2">IBT 19713</strain>
    </source>
</reference>
<reference evidence="2" key="1">
    <citation type="submission" date="2022-11" db="EMBL/GenBank/DDBJ databases">
        <authorList>
            <person name="Petersen C."/>
        </authorList>
    </citation>
    <scope>NUCLEOTIDE SEQUENCE</scope>
    <source>
        <strain evidence="2">IBT 19713</strain>
    </source>
</reference>
<sequence length="161" mass="17198">MGSGPIPPHVRGDFSQGSPRASPTATSPSLSSFSSAPHARPAMTSHPYAPPQPLEPPATSEHRPNSVNGSPHMTSMGWASPLMAACPRPGLPTTSPTPTPALQLIPRLCLTTCTFRTRLSVDLEALNPVTTRQSRGWTTPGRRRCNASHAFNNLIHCLETF</sequence>
<dbReference type="GeneID" id="83206635"/>
<dbReference type="EMBL" id="JAPQKS010000008">
    <property type="protein sequence ID" value="KAJ5217028.1"/>
    <property type="molecule type" value="Genomic_DNA"/>
</dbReference>
<evidence type="ECO:0000313" key="2">
    <source>
        <dbReference type="EMBL" id="KAJ5217028.1"/>
    </source>
</evidence>